<protein>
    <submittedName>
        <fullName evidence="2">Uncharacterized protein</fullName>
    </submittedName>
</protein>
<comment type="caution">
    <text evidence="2">The sequence shown here is derived from an EMBL/GenBank/DDBJ whole genome shotgun (WGS) entry which is preliminary data.</text>
</comment>
<sequence length="92" mass="9907">MGQHAVAQHTLALMGALAQHTLTLMLHAVAQHTLALMGQHAVAQHPSPNGALGRYVVVMRWMFGCGGQPPALGFAEDGIYRTIYFDSRGPEK</sequence>
<organism evidence="2 3">
    <name type="scientific">Haematococcus lacustris</name>
    <name type="common">Green alga</name>
    <name type="synonym">Haematococcus pluvialis</name>
    <dbReference type="NCBI Taxonomy" id="44745"/>
    <lineage>
        <taxon>Eukaryota</taxon>
        <taxon>Viridiplantae</taxon>
        <taxon>Chlorophyta</taxon>
        <taxon>core chlorophytes</taxon>
        <taxon>Chlorophyceae</taxon>
        <taxon>CS clade</taxon>
        <taxon>Chlamydomonadales</taxon>
        <taxon>Haematococcaceae</taxon>
        <taxon>Haematococcus</taxon>
    </lineage>
</organism>
<reference evidence="2 3" key="1">
    <citation type="submission" date="2020-02" db="EMBL/GenBank/DDBJ databases">
        <title>Draft genome sequence of Haematococcus lacustris strain NIES-144.</title>
        <authorList>
            <person name="Morimoto D."/>
            <person name="Nakagawa S."/>
            <person name="Yoshida T."/>
            <person name="Sawayama S."/>
        </authorList>
    </citation>
    <scope>NUCLEOTIDE SEQUENCE [LARGE SCALE GENOMIC DNA]</scope>
    <source>
        <strain evidence="2 3">NIES-144</strain>
    </source>
</reference>
<dbReference type="AlphaFoldDB" id="A0A699ZZA0"/>
<dbReference type="EMBL" id="BLLF01001836">
    <property type="protein sequence ID" value="GFH21472.1"/>
    <property type="molecule type" value="Genomic_DNA"/>
</dbReference>
<evidence type="ECO:0000256" key="1">
    <source>
        <dbReference type="SAM" id="SignalP"/>
    </source>
</evidence>
<name>A0A699ZZA0_HAELA</name>
<accession>A0A699ZZA0</accession>
<dbReference type="Proteomes" id="UP000485058">
    <property type="component" value="Unassembled WGS sequence"/>
</dbReference>
<gene>
    <name evidence="2" type="ORF">HaLaN_18783</name>
</gene>
<proteinExistence type="predicted"/>
<feature type="signal peptide" evidence="1">
    <location>
        <begin position="1"/>
        <end position="18"/>
    </location>
</feature>
<keyword evidence="1" id="KW-0732">Signal</keyword>
<keyword evidence="3" id="KW-1185">Reference proteome</keyword>
<feature type="chain" id="PRO_5025533453" evidence="1">
    <location>
        <begin position="19"/>
        <end position="92"/>
    </location>
</feature>
<evidence type="ECO:0000313" key="3">
    <source>
        <dbReference type="Proteomes" id="UP000485058"/>
    </source>
</evidence>
<evidence type="ECO:0000313" key="2">
    <source>
        <dbReference type="EMBL" id="GFH21472.1"/>
    </source>
</evidence>